<accession>A0AAW1GXH7</accession>
<organism evidence="2 3">
    <name type="scientific">Saponaria officinalis</name>
    <name type="common">Common soapwort</name>
    <name type="synonym">Lychnis saponaria</name>
    <dbReference type="NCBI Taxonomy" id="3572"/>
    <lineage>
        <taxon>Eukaryota</taxon>
        <taxon>Viridiplantae</taxon>
        <taxon>Streptophyta</taxon>
        <taxon>Embryophyta</taxon>
        <taxon>Tracheophyta</taxon>
        <taxon>Spermatophyta</taxon>
        <taxon>Magnoliopsida</taxon>
        <taxon>eudicotyledons</taxon>
        <taxon>Gunneridae</taxon>
        <taxon>Pentapetalae</taxon>
        <taxon>Caryophyllales</taxon>
        <taxon>Caryophyllaceae</taxon>
        <taxon>Caryophylleae</taxon>
        <taxon>Saponaria</taxon>
    </lineage>
</organism>
<protein>
    <recommendedName>
        <fullName evidence="1">DUF3615 domain-containing protein</fullName>
    </recommendedName>
</protein>
<dbReference type="Pfam" id="PF12274">
    <property type="entry name" value="DUF3615"/>
    <property type="match status" value="1"/>
</dbReference>
<name>A0AAW1GXH7_SAPOF</name>
<reference evidence="2" key="1">
    <citation type="submission" date="2024-03" db="EMBL/GenBank/DDBJ databases">
        <title>WGS assembly of Saponaria officinalis var. Norfolk2.</title>
        <authorList>
            <person name="Jenkins J."/>
            <person name="Shu S."/>
            <person name="Grimwood J."/>
            <person name="Barry K."/>
            <person name="Goodstein D."/>
            <person name="Schmutz J."/>
            <person name="Leebens-Mack J."/>
            <person name="Osbourn A."/>
        </authorList>
    </citation>
    <scope>NUCLEOTIDE SEQUENCE [LARGE SCALE GENOMIC DNA]</scope>
    <source>
        <strain evidence="2">JIC</strain>
    </source>
</reference>
<feature type="domain" description="DUF3615" evidence="1">
    <location>
        <begin position="116"/>
        <end position="168"/>
    </location>
</feature>
<evidence type="ECO:0000259" key="1">
    <source>
        <dbReference type="Pfam" id="PF12274"/>
    </source>
</evidence>
<dbReference type="AlphaFoldDB" id="A0AAW1GXH7"/>
<comment type="caution">
    <text evidence="2">The sequence shown here is derived from an EMBL/GenBank/DDBJ whole genome shotgun (WGS) entry which is preliminary data.</text>
</comment>
<dbReference type="InterPro" id="IPR022059">
    <property type="entry name" value="DUF3615"/>
</dbReference>
<gene>
    <name evidence="2" type="ORF">RND81_13G012800</name>
</gene>
<dbReference type="Proteomes" id="UP001443914">
    <property type="component" value="Unassembled WGS sequence"/>
</dbReference>
<evidence type="ECO:0000313" key="2">
    <source>
        <dbReference type="EMBL" id="KAK9667819.1"/>
    </source>
</evidence>
<evidence type="ECO:0000313" key="3">
    <source>
        <dbReference type="Proteomes" id="UP001443914"/>
    </source>
</evidence>
<keyword evidence="3" id="KW-1185">Reference proteome</keyword>
<sequence length="195" mass="22503">MNPWNLIAGRIQIPDLITLVIAQTPLIPLHRSDFVFVVFLSLHRTEAKEKAILIPQSYLDWYLDVVEREIERPDFVELDTWEQQIRRYGELALAHFKDTGCCTEDYEYMSHTGAWYSGFLHFNFSARLKVSESRLEPGPLRHFFAEMRSENDEVTYCCILEDSIPDSEESGNLVVHPPGFACSECLGTEDYVCCS</sequence>
<dbReference type="EMBL" id="JBDFQZ010000013">
    <property type="protein sequence ID" value="KAK9667819.1"/>
    <property type="molecule type" value="Genomic_DNA"/>
</dbReference>
<proteinExistence type="predicted"/>